<dbReference type="PROSITE" id="PS51257">
    <property type="entry name" value="PROKAR_LIPOPROTEIN"/>
    <property type="match status" value="1"/>
</dbReference>
<dbReference type="GO" id="GO:0045881">
    <property type="term" value="P:positive regulation of sporulation resulting in formation of a cellular spore"/>
    <property type="evidence" value="ECO:0007669"/>
    <property type="project" value="InterPro"/>
</dbReference>
<keyword evidence="1" id="KW-1133">Transmembrane helix</keyword>
<reference evidence="2 3" key="1">
    <citation type="submission" date="2018-12" db="EMBL/GenBank/DDBJ databases">
        <authorList>
            <person name="Sun L."/>
            <person name="Chen Z."/>
        </authorList>
    </citation>
    <scope>NUCLEOTIDE SEQUENCE [LARGE SCALE GENOMIC DNA]</scope>
    <source>
        <strain evidence="2 3">3-5-3</strain>
    </source>
</reference>
<dbReference type="SMART" id="SM01251">
    <property type="entry name" value="KbaA"/>
    <property type="match status" value="1"/>
</dbReference>
<feature type="transmembrane region" description="Helical" evidence="1">
    <location>
        <begin position="140"/>
        <end position="160"/>
    </location>
</feature>
<sequence>MNLKRWLYLFWTTLALGAGCALIAGEILKLSQGTGFKNTADFFIYMGILIGVGIMVSVYSQMGFFAYLMMNYMGTGVFSRRTWQYIQLVLTALALLELMFFRIFVSGESGDNRDITLGLIILLVAAAVSYFKVKATNPNAWIPTLFFMIAGTIVEMVGVLKIQVNFATTLILVPLIACNAYQILLLHKLVKKSA</sequence>
<dbReference type="Pfam" id="PF14089">
    <property type="entry name" value="KbaA"/>
    <property type="match status" value="1"/>
</dbReference>
<dbReference type="EMBL" id="RZNX01000014">
    <property type="protein sequence ID" value="RUT27895.1"/>
    <property type="molecule type" value="Genomic_DNA"/>
</dbReference>
<organism evidence="2 3">
    <name type="scientific">Paenibacillus zeisoli</name>
    <dbReference type="NCBI Taxonomy" id="2496267"/>
    <lineage>
        <taxon>Bacteria</taxon>
        <taxon>Bacillati</taxon>
        <taxon>Bacillota</taxon>
        <taxon>Bacilli</taxon>
        <taxon>Bacillales</taxon>
        <taxon>Paenibacillaceae</taxon>
        <taxon>Paenibacillus</taxon>
    </lineage>
</organism>
<keyword evidence="1" id="KW-0472">Membrane</keyword>
<accession>A0A433X158</accession>
<evidence type="ECO:0000313" key="2">
    <source>
        <dbReference type="EMBL" id="RUT27895.1"/>
    </source>
</evidence>
<dbReference type="Proteomes" id="UP000272464">
    <property type="component" value="Unassembled WGS sequence"/>
</dbReference>
<feature type="transmembrane region" description="Helical" evidence="1">
    <location>
        <begin position="7"/>
        <end position="30"/>
    </location>
</feature>
<feature type="transmembrane region" description="Helical" evidence="1">
    <location>
        <begin position="115"/>
        <end position="133"/>
    </location>
</feature>
<dbReference type="OrthoDB" id="2374256at2"/>
<evidence type="ECO:0000256" key="1">
    <source>
        <dbReference type="SAM" id="Phobius"/>
    </source>
</evidence>
<comment type="caution">
    <text evidence="2">The sequence shown here is derived from an EMBL/GenBank/DDBJ whole genome shotgun (WGS) entry which is preliminary data.</text>
</comment>
<gene>
    <name evidence="2" type="ORF">EJP77_19640</name>
</gene>
<dbReference type="RefSeq" id="WP_127200961.1">
    <property type="nucleotide sequence ID" value="NZ_RZNX01000014.1"/>
</dbReference>
<name>A0A433X158_9BACL</name>
<feature type="transmembrane region" description="Helical" evidence="1">
    <location>
        <begin position="82"/>
        <end position="103"/>
    </location>
</feature>
<feature type="transmembrane region" description="Helical" evidence="1">
    <location>
        <begin position="166"/>
        <end position="186"/>
    </location>
</feature>
<dbReference type="InterPro" id="IPR024164">
    <property type="entry name" value="KinB-signalling_activ"/>
</dbReference>
<proteinExistence type="predicted"/>
<protein>
    <submittedName>
        <fullName evidence="2">KinB signaling pathway activation protein</fullName>
    </submittedName>
</protein>
<evidence type="ECO:0000313" key="3">
    <source>
        <dbReference type="Proteomes" id="UP000272464"/>
    </source>
</evidence>
<feature type="transmembrane region" description="Helical" evidence="1">
    <location>
        <begin position="42"/>
        <end position="70"/>
    </location>
</feature>
<keyword evidence="3" id="KW-1185">Reference proteome</keyword>
<dbReference type="AlphaFoldDB" id="A0A433X158"/>
<keyword evidence="1" id="KW-0812">Transmembrane</keyword>